<name>A0ACD6AFJ9_AVESA</name>
<keyword evidence="2" id="KW-1185">Reference proteome</keyword>
<evidence type="ECO:0000313" key="2">
    <source>
        <dbReference type="Proteomes" id="UP001732700"/>
    </source>
</evidence>
<sequence length="470" mass="52086">MSEAAMGRAGREEGCAGYGNPKSNRRTALSDHSSRRLSLPPSTSHPLRGRSEAAIGLRRHRPDLAGQSPSLPSSIAHVPTPVHARTHTRAARAPFPPKMHRWLIPSCGDMRTVRRRIQENQEEPRPRRPTTPRLRKTSSEPVMLAVPKDVAEFMAMSVYGHLRIFTYEQLRQATCDFSPDRIIGEGGFGVVYKGFVGEAQVAVKKLNPDGIQGDREWLTEVSCLGRYGHPNLVELIGCCCEDDHRLLVYEYMSKGSLENHLFRRACSLSWTTRLKIALDVARGLAFLHGAERPIIYRDFKTSNILLDADFKAKLSDFGLAKEGPEGGKTHVSTRVMGTYGYAAPEYMATGHLTAMSDVYGFGVVLLEMLVGRRALEPCRSGRAGNLVDWARPILIRTKKLDKIVDARMERLGAYSARALERVARLAYDCLSQNPKVRPSMARVVHVLEAALALKPEPKEEGDAGDASPAR</sequence>
<reference evidence="1" key="1">
    <citation type="submission" date="2021-05" db="EMBL/GenBank/DDBJ databases">
        <authorList>
            <person name="Scholz U."/>
            <person name="Mascher M."/>
            <person name="Fiebig A."/>
        </authorList>
    </citation>
    <scope>NUCLEOTIDE SEQUENCE [LARGE SCALE GENOMIC DNA]</scope>
</reference>
<dbReference type="EnsemblPlants" id="AVESA.00010b.r2.7DG1352240.1">
    <property type="protein sequence ID" value="AVESA.00010b.r2.7DG1352240.1.CDS"/>
    <property type="gene ID" value="AVESA.00010b.r2.7DG1352240"/>
</dbReference>
<accession>A0ACD6AFJ9</accession>
<dbReference type="Proteomes" id="UP001732700">
    <property type="component" value="Chromosome 7D"/>
</dbReference>
<evidence type="ECO:0000313" key="1">
    <source>
        <dbReference type="EnsemblPlants" id="AVESA.00010b.r2.7DG1352240.1.CDS"/>
    </source>
</evidence>
<reference evidence="1" key="2">
    <citation type="submission" date="2025-09" db="UniProtKB">
        <authorList>
            <consortium name="EnsemblPlants"/>
        </authorList>
    </citation>
    <scope>IDENTIFICATION</scope>
</reference>
<protein>
    <submittedName>
        <fullName evidence="1">Uncharacterized protein</fullName>
    </submittedName>
</protein>
<proteinExistence type="predicted"/>
<organism evidence="1 2">
    <name type="scientific">Avena sativa</name>
    <name type="common">Oat</name>
    <dbReference type="NCBI Taxonomy" id="4498"/>
    <lineage>
        <taxon>Eukaryota</taxon>
        <taxon>Viridiplantae</taxon>
        <taxon>Streptophyta</taxon>
        <taxon>Embryophyta</taxon>
        <taxon>Tracheophyta</taxon>
        <taxon>Spermatophyta</taxon>
        <taxon>Magnoliopsida</taxon>
        <taxon>Liliopsida</taxon>
        <taxon>Poales</taxon>
        <taxon>Poaceae</taxon>
        <taxon>BOP clade</taxon>
        <taxon>Pooideae</taxon>
        <taxon>Poodae</taxon>
        <taxon>Poeae</taxon>
        <taxon>Poeae Chloroplast Group 1 (Aveneae type)</taxon>
        <taxon>Aveninae</taxon>
        <taxon>Avena</taxon>
    </lineage>
</organism>